<name>A0ABQ9YNZ2_9CRUS</name>
<evidence type="ECO:0000313" key="3">
    <source>
        <dbReference type="Proteomes" id="UP001234178"/>
    </source>
</evidence>
<sequence length="486" mass="55121">MDARQSVVLAVGVGVGLLTAAAAYKLYVRSSQMKNSKQLVKGWKACGVVSQIHIFPIKSCQGIQVEEADACEMGLVNGELQDRSFMVVNENNNFLHARIHPTMVLIKVSISGNKVELTAPSTESITFPILSQSGTEVKVRVWGDEVTAFDCGDQAAQWLSQYIFQKDSGARLVHLPYTRVSPRTMKTKPCFPWMRKTDGAVFTDYTPFHLLSTESVQDLNSRLTDEKEVSTLNFRPTITISGCQPYEEDEWRFIRIGEEAVFRYVNGCSRCVLTTIDPAAGIKDPEQEPLQTLRKYRLAEDPLLRKAIGESPLLGINLSLDQPGRIRVSDVVYVGQLVYQTDYLLNVGCESEMSRKKNRLGKKQRAYASPRLSDKWRERGFRSNVNCQHVCSQKTAFFMEEIRELDNLIHSGWKDCCQIKITRPDGSSVLLITYTNTNSRKTTRKMQVTFKHANEFQMMRECDLVSNSFRFSMKLQIAEHQAIRLN</sequence>
<dbReference type="PANTHER" id="PTHR14237:SF19">
    <property type="entry name" value="MITOCHONDRIAL AMIDOXIME REDUCING COMPONENT 1"/>
    <property type="match status" value="1"/>
</dbReference>
<keyword evidence="3" id="KW-1185">Reference proteome</keyword>
<dbReference type="Proteomes" id="UP001234178">
    <property type="component" value="Unassembled WGS sequence"/>
</dbReference>
<proteinExistence type="predicted"/>
<dbReference type="SUPFAM" id="SSF50800">
    <property type="entry name" value="PK beta-barrel domain-like"/>
    <property type="match status" value="1"/>
</dbReference>
<reference evidence="2 3" key="1">
    <citation type="journal article" date="2023" name="Nucleic Acids Res.">
        <title>The hologenome of Daphnia magna reveals possible DNA methylation and microbiome-mediated evolution of the host genome.</title>
        <authorList>
            <person name="Chaturvedi A."/>
            <person name="Li X."/>
            <person name="Dhandapani V."/>
            <person name="Marshall H."/>
            <person name="Kissane S."/>
            <person name="Cuenca-Cambronero M."/>
            <person name="Asole G."/>
            <person name="Calvet F."/>
            <person name="Ruiz-Romero M."/>
            <person name="Marangio P."/>
            <person name="Guigo R."/>
            <person name="Rago D."/>
            <person name="Mirbahai L."/>
            <person name="Eastwood N."/>
            <person name="Colbourne J.K."/>
            <person name="Zhou J."/>
            <person name="Mallon E."/>
            <person name="Orsini L."/>
        </authorList>
    </citation>
    <scope>NUCLEOTIDE SEQUENCE [LARGE SCALE GENOMIC DNA]</scope>
    <source>
        <strain evidence="2">LRV0_1</strain>
    </source>
</reference>
<protein>
    <recommendedName>
        <fullName evidence="1">MOSC domain-containing protein</fullName>
    </recommendedName>
</protein>
<dbReference type="Pfam" id="PF03473">
    <property type="entry name" value="MOSC"/>
    <property type="match status" value="1"/>
</dbReference>
<evidence type="ECO:0000259" key="1">
    <source>
        <dbReference type="PROSITE" id="PS51340"/>
    </source>
</evidence>
<dbReference type="PANTHER" id="PTHR14237">
    <property type="entry name" value="MOLYBDOPTERIN COFACTOR SULFURASE MOSC"/>
    <property type="match status" value="1"/>
</dbReference>
<evidence type="ECO:0000313" key="2">
    <source>
        <dbReference type="EMBL" id="KAK4002338.1"/>
    </source>
</evidence>
<dbReference type="Pfam" id="PF03476">
    <property type="entry name" value="MOSC_N"/>
    <property type="match status" value="1"/>
</dbReference>
<dbReference type="InterPro" id="IPR005303">
    <property type="entry name" value="MOCOS_middle"/>
</dbReference>
<dbReference type="InterPro" id="IPR005302">
    <property type="entry name" value="MoCF_Sase_C"/>
</dbReference>
<dbReference type="EMBL" id="JAOYFB010000001">
    <property type="protein sequence ID" value="KAK4002338.1"/>
    <property type="molecule type" value="Genomic_DNA"/>
</dbReference>
<accession>A0ABQ9YNZ2</accession>
<organism evidence="2 3">
    <name type="scientific">Daphnia magna</name>
    <dbReference type="NCBI Taxonomy" id="35525"/>
    <lineage>
        <taxon>Eukaryota</taxon>
        <taxon>Metazoa</taxon>
        <taxon>Ecdysozoa</taxon>
        <taxon>Arthropoda</taxon>
        <taxon>Crustacea</taxon>
        <taxon>Branchiopoda</taxon>
        <taxon>Diplostraca</taxon>
        <taxon>Cladocera</taxon>
        <taxon>Anomopoda</taxon>
        <taxon>Daphniidae</taxon>
        <taxon>Daphnia</taxon>
    </lineage>
</organism>
<dbReference type="SUPFAM" id="SSF141673">
    <property type="entry name" value="MOSC N-terminal domain-like"/>
    <property type="match status" value="1"/>
</dbReference>
<dbReference type="PROSITE" id="PS51340">
    <property type="entry name" value="MOSC"/>
    <property type="match status" value="1"/>
</dbReference>
<comment type="caution">
    <text evidence="2">The sequence shown here is derived from an EMBL/GenBank/DDBJ whole genome shotgun (WGS) entry which is preliminary data.</text>
</comment>
<gene>
    <name evidence="2" type="ORF">OUZ56_004173</name>
</gene>
<feature type="domain" description="MOSC" evidence="1">
    <location>
        <begin position="178"/>
        <end position="335"/>
    </location>
</feature>
<dbReference type="InterPro" id="IPR011037">
    <property type="entry name" value="Pyrv_Knase-like_insert_dom_sf"/>
</dbReference>